<keyword evidence="2" id="KW-1185">Reference proteome</keyword>
<dbReference type="EnsemblPlants" id="OBART02G20930.1">
    <property type="protein sequence ID" value="OBART02G20930.1"/>
    <property type="gene ID" value="OBART02G20930"/>
</dbReference>
<dbReference type="HOGENOM" id="CLU_221973_0_0_1"/>
<dbReference type="Proteomes" id="UP000026960">
    <property type="component" value="Chromosome 2"/>
</dbReference>
<name>A0A0D3F6J2_9ORYZ</name>
<dbReference type="Gramene" id="OBART02G20930.1">
    <property type="protein sequence ID" value="OBART02G20930.1"/>
    <property type="gene ID" value="OBART02G20930"/>
</dbReference>
<dbReference type="AlphaFoldDB" id="A0A0D3F6J2"/>
<protein>
    <submittedName>
        <fullName evidence="1">Uncharacterized protein</fullName>
    </submittedName>
</protein>
<sequence>MKEPILPKFEREHRLKRITLFF</sequence>
<accession>A0A0D3F6J2</accession>
<reference evidence="1" key="1">
    <citation type="journal article" date="2009" name="Rice">
        <title>De Novo Next Generation Sequencing of Plant Genomes.</title>
        <authorList>
            <person name="Rounsley S."/>
            <person name="Marri P.R."/>
            <person name="Yu Y."/>
            <person name="He R."/>
            <person name="Sisneros N."/>
            <person name="Goicoechea J.L."/>
            <person name="Lee S.J."/>
            <person name="Angelova A."/>
            <person name="Kudrna D."/>
            <person name="Luo M."/>
            <person name="Affourtit J."/>
            <person name="Desany B."/>
            <person name="Knight J."/>
            <person name="Niazi F."/>
            <person name="Egholm M."/>
            <person name="Wing R.A."/>
        </authorList>
    </citation>
    <scope>NUCLEOTIDE SEQUENCE [LARGE SCALE GENOMIC DNA]</scope>
    <source>
        <strain evidence="1">cv. IRGC 105608</strain>
    </source>
</reference>
<evidence type="ECO:0000313" key="2">
    <source>
        <dbReference type="Proteomes" id="UP000026960"/>
    </source>
</evidence>
<dbReference type="PaxDb" id="65489-OBART02G20930.1"/>
<reference evidence="1" key="2">
    <citation type="submission" date="2015-03" db="UniProtKB">
        <authorList>
            <consortium name="EnsemblPlants"/>
        </authorList>
    </citation>
    <scope>IDENTIFICATION</scope>
</reference>
<evidence type="ECO:0000313" key="1">
    <source>
        <dbReference type="EnsemblPlants" id="OBART02G20930.1"/>
    </source>
</evidence>
<organism evidence="1">
    <name type="scientific">Oryza barthii</name>
    <dbReference type="NCBI Taxonomy" id="65489"/>
    <lineage>
        <taxon>Eukaryota</taxon>
        <taxon>Viridiplantae</taxon>
        <taxon>Streptophyta</taxon>
        <taxon>Embryophyta</taxon>
        <taxon>Tracheophyta</taxon>
        <taxon>Spermatophyta</taxon>
        <taxon>Magnoliopsida</taxon>
        <taxon>Liliopsida</taxon>
        <taxon>Poales</taxon>
        <taxon>Poaceae</taxon>
        <taxon>BOP clade</taxon>
        <taxon>Oryzoideae</taxon>
        <taxon>Oryzeae</taxon>
        <taxon>Oryzinae</taxon>
        <taxon>Oryza</taxon>
    </lineage>
</organism>
<proteinExistence type="predicted"/>